<dbReference type="RefSeq" id="WP_129348550.1">
    <property type="nucleotide sequence ID" value="NZ_CP026538.1"/>
</dbReference>
<dbReference type="PROSITE" id="PS51819">
    <property type="entry name" value="VOC"/>
    <property type="match status" value="1"/>
</dbReference>
<name>A0A4P6HJ76_9BACT</name>
<dbReference type="KEGG" id="dcb:C3Y92_00720"/>
<protein>
    <submittedName>
        <fullName evidence="2">Bleomycin resistance family protein</fullName>
    </submittedName>
</protein>
<gene>
    <name evidence="2" type="ORF">C3Y92_00720</name>
</gene>
<evidence type="ECO:0000313" key="2">
    <source>
        <dbReference type="EMBL" id="QAZ65840.1"/>
    </source>
</evidence>
<accession>A0A4P6HJ76</accession>
<organism evidence="2 3">
    <name type="scientific">Solidesulfovibrio carbinolicus</name>
    <dbReference type="NCBI Taxonomy" id="296842"/>
    <lineage>
        <taxon>Bacteria</taxon>
        <taxon>Pseudomonadati</taxon>
        <taxon>Thermodesulfobacteriota</taxon>
        <taxon>Desulfovibrionia</taxon>
        <taxon>Desulfovibrionales</taxon>
        <taxon>Desulfovibrionaceae</taxon>
        <taxon>Solidesulfovibrio</taxon>
    </lineage>
</organism>
<dbReference type="EMBL" id="CP026538">
    <property type="protein sequence ID" value="QAZ65840.1"/>
    <property type="molecule type" value="Genomic_DNA"/>
</dbReference>
<evidence type="ECO:0000259" key="1">
    <source>
        <dbReference type="PROSITE" id="PS51819"/>
    </source>
</evidence>
<dbReference type="Pfam" id="PF00903">
    <property type="entry name" value="Glyoxalase"/>
    <property type="match status" value="1"/>
</dbReference>
<dbReference type="AlphaFoldDB" id="A0A4P6HJ76"/>
<keyword evidence="3" id="KW-1185">Reference proteome</keyword>
<dbReference type="SUPFAM" id="SSF54593">
    <property type="entry name" value="Glyoxalase/Bleomycin resistance protein/Dihydroxybiphenyl dioxygenase"/>
    <property type="match status" value="1"/>
</dbReference>
<feature type="domain" description="VOC" evidence="1">
    <location>
        <begin position="2"/>
        <end position="138"/>
    </location>
</feature>
<dbReference type="Proteomes" id="UP000293296">
    <property type="component" value="Chromosome"/>
</dbReference>
<proteinExistence type="predicted"/>
<dbReference type="InterPro" id="IPR029068">
    <property type="entry name" value="Glyas_Bleomycin-R_OHBP_Dase"/>
</dbReference>
<dbReference type="InterPro" id="IPR037523">
    <property type="entry name" value="VOC_core"/>
</dbReference>
<reference evidence="2 3" key="1">
    <citation type="submission" date="2018-02" db="EMBL/GenBank/DDBJ databases">
        <title>Genome sequence of Desulfovibrio carbinolicus DSM 3852.</title>
        <authorList>
            <person name="Wilbanks E."/>
            <person name="Skennerton C.T."/>
            <person name="Orphan V.J."/>
        </authorList>
    </citation>
    <scope>NUCLEOTIDE SEQUENCE [LARGE SCALE GENOMIC DNA]</scope>
    <source>
        <strain evidence="2 3">DSM 3852</strain>
    </source>
</reference>
<evidence type="ECO:0000313" key="3">
    <source>
        <dbReference type="Proteomes" id="UP000293296"/>
    </source>
</evidence>
<dbReference type="InterPro" id="IPR004360">
    <property type="entry name" value="Glyas_Fos-R_dOase_dom"/>
</dbReference>
<dbReference type="Gene3D" id="3.10.180.10">
    <property type="entry name" value="2,3-Dihydroxybiphenyl 1,2-Dioxygenase, domain 1"/>
    <property type="match status" value="1"/>
</dbReference>
<sequence>MTITRLAPVLMVDDVARTVAFYRDVLGFAFLAGVIEAGRETVVDWPPPGPLVFAMIESGQARLMFETRSSMAADLPRFAEAKRGGSLILYLECDDLDALYERLSEHAPFLKAPHATFYGTRECSIEDPNGYVLTFAQRLEKPSPTPETAP</sequence>
<dbReference type="OrthoDB" id="9803104at2"/>